<evidence type="ECO:0000313" key="2">
    <source>
        <dbReference type="Proteomes" id="UP000789366"/>
    </source>
</evidence>
<comment type="caution">
    <text evidence="1">The sequence shown here is derived from an EMBL/GenBank/DDBJ whole genome shotgun (WGS) entry which is preliminary data.</text>
</comment>
<keyword evidence="2" id="KW-1185">Reference proteome</keyword>
<evidence type="ECO:0000313" key="1">
    <source>
        <dbReference type="EMBL" id="CAG8666114.1"/>
    </source>
</evidence>
<organism evidence="1 2">
    <name type="scientific">Cetraspora pellucida</name>
    <dbReference type="NCBI Taxonomy" id="1433469"/>
    <lineage>
        <taxon>Eukaryota</taxon>
        <taxon>Fungi</taxon>
        <taxon>Fungi incertae sedis</taxon>
        <taxon>Mucoromycota</taxon>
        <taxon>Glomeromycotina</taxon>
        <taxon>Glomeromycetes</taxon>
        <taxon>Diversisporales</taxon>
        <taxon>Gigasporaceae</taxon>
        <taxon>Cetraspora</taxon>
    </lineage>
</organism>
<gene>
    <name evidence="1" type="ORF">SPELUC_LOCUS9464</name>
</gene>
<reference evidence="1" key="1">
    <citation type="submission" date="2021-06" db="EMBL/GenBank/DDBJ databases">
        <authorList>
            <person name="Kallberg Y."/>
            <person name="Tangrot J."/>
            <person name="Rosling A."/>
        </authorList>
    </citation>
    <scope>NUCLEOTIDE SEQUENCE</scope>
    <source>
        <strain evidence="1">28 12/20/2015</strain>
    </source>
</reference>
<dbReference type="EMBL" id="CAJVPW010015956">
    <property type="protein sequence ID" value="CAG8666114.1"/>
    <property type="molecule type" value="Genomic_DNA"/>
</dbReference>
<protein>
    <submittedName>
        <fullName evidence="1">17074_t:CDS:1</fullName>
    </submittedName>
</protein>
<feature type="non-terminal residue" evidence="1">
    <location>
        <position position="1"/>
    </location>
</feature>
<accession>A0ACA9NNH4</accession>
<proteinExistence type="predicted"/>
<dbReference type="Proteomes" id="UP000789366">
    <property type="component" value="Unassembled WGS sequence"/>
</dbReference>
<sequence length="271" mass="30805">DLEFCPFIAVVCVGTHNHPPSPLEKIPINIKLSLQSLISKVIEENDVITLQSIQSSNLIKAYFKSKMLSEIHQLLNSIDKLRILVTKAYKNMHPYGQAELLINLKSFQIDLAFKRIKGDINEFEINTYDAKNKLTDRYKKLFCTLFKTIQELINENIYIHHIHQKGWECIIGDLDSAQAKAKSILNAPSQELVESILDKIESSDKPGAKDAIEIMEMESTNNAEGTSMVQNNNKTDLILDIELKERKIALLECQTRVRKEAAKAKAIELQN</sequence>
<name>A0ACA9NNH4_9GLOM</name>